<protein>
    <submittedName>
        <fullName evidence="2">Glucose dehydrogenase</fullName>
    </submittedName>
</protein>
<feature type="transmembrane region" description="Helical" evidence="1">
    <location>
        <begin position="78"/>
        <end position="94"/>
    </location>
</feature>
<dbReference type="Proteomes" id="UP001589795">
    <property type="component" value="Unassembled WGS sequence"/>
</dbReference>
<feature type="transmembrane region" description="Helical" evidence="1">
    <location>
        <begin position="106"/>
        <end position="125"/>
    </location>
</feature>
<feature type="transmembrane region" description="Helical" evidence="1">
    <location>
        <begin position="54"/>
        <end position="71"/>
    </location>
</feature>
<feature type="transmembrane region" description="Helical" evidence="1">
    <location>
        <begin position="21"/>
        <end position="48"/>
    </location>
</feature>
<gene>
    <name evidence="2" type="ORF">ACFFIZ_04490</name>
</gene>
<keyword evidence="1" id="KW-0812">Transmembrane</keyword>
<organism evidence="2 3">
    <name type="scientific">Paracoccus rhizosphaerae</name>
    <dbReference type="NCBI Taxonomy" id="1133347"/>
    <lineage>
        <taxon>Bacteria</taxon>
        <taxon>Pseudomonadati</taxon>
        <taxon>Pseudomonadota</taxon>
        <taxon>Alphaproteobacteria</taxon>
        <taxon>Rhodobacterales</taxon>
        <taxon>Paracoccaceae</taxon>
        <taxon>Paracoccus</taxon>
    </lineage>
</organism>
<keyword evidence="1" id="KW-1133">Transmembrane helix</keyword>
<evidence type="ECO:0000256" key="1">
    <source>
        <dbReference type="SAM" id="Phobius"/>
    </source>
</evidence>
<evidence type="ECO:0000313" key="3">
    <source>
        <dbReference type="Proteomes" id="UP001589795"/>
    </source>
</evidence>
<keyword evidence="3" id="KW-1185">Reference proteome</keyword>
<proteinExistence type="predicted"/>
<dbReference type="EMBL" id="JBHLWQ010000050">
    <property type="protein sequence ID" value="MFC0199588.1"/>
    <property type="molecule type" value="Genomic_DNA"/>
</dbReference>
<sequence>MANHRADTLRLRGSDHLRGGGWWIFAIILAIVLSLFGLALFVGGVWLIFLGGSWYYALAGAGLLMTAWLLITSPGDALPVYGLVWMATVIWAFWEVGTDWWAQVPRLVAPTVVLVLILPTAIALGSRSKR</sequence>
<keyword evidence="1" id="KW-0472">Membrane</keyword>
<comment type="caution">
    <text evidence="2">The sequence shown here is derived from an EMBL/GenBank/DDBJ whole genome shotgun (WGS) entry which is preliminary data.</text>
</comment>
<accession>A0ABV6CFT4</accession>
<evidence type="ECO:0000313" key="2">
    <source>
        <dbReference type="EMBL" id="MFC0199588.1"/>
    </source>
</evidence>
<reference evidence="2 3" key="1">
    <citation type="submission" date="2024-09" db="EMBL/GenBank/DDBJ databases">
        <authorList>
            <person name="Sun Q."/>
            <person name="Mori K."/>
        </authorList>
    </citation>
    <scope>NUCLEOTIDE SEQUENCE [LARGE SCALE GENOMIC DNA]</scope>
    <source>
        <strain evidence="2 3">CCM 7904</strain>
    </source>
</reference>
<name>A0ABV6CFT4_9RHOB</name>
<dbReference type="RefSeq" id="WP_265506075.1">
    <property type="nucleotide sequence ID" value="NZ_JAOTBE010000008.1"/>
</dbReference>